<accession>A0ABQ1PSS2</accession>
<evidence type="ECO:0000313" key="2">
    <source>
        <dbReference type="EMBL" id="GGD02419.1"/>
    </source>
</evidence>
<dbReference type="EMBL" id="BMIN01000002">
    <property type="protein sequence ID" value="GGD02419.1"/>
    <property type="molecule type" value="Genomic_DNA"/>
</dbReference>
<dbReference type="InterPro" id="IPR009996">
    <property type="entry name" value="YycH"/>
</dbReference>
<dbReference type="Proteomes" id="UP000642571">
    <property type="component" value="Unassembled WGS sequence"/>
</dbReference>
<dbReference type="Pfam" id="PF07435">
    <property type="entry name" value="YycH"/>
    <property type="match status" value="1"/>
</dbReference>
<dbReference type="InterPro" id="IPR042274">
    <property type="entry name" value="YycH/YycI_2"/>
</dbReference>
<name>A0ABQ1PSS2_9BACI</name>
<sequence>MMWEYLKSIVLGLLVTTSLLVTFALWTYQPEYDELNKGNKILEVETKLTNGTQQSISSVINPELLLFHQNGRLFSLNERSEEKSLYEKILTWPLTNFYKVEEVSKSERESALEITYPTSVPLSTLVNIFTVNEETEFRAEETEYSPYNVDRMLISFAPQKSNNYVYFVSDDNSDTYWRASIRNFDVYNFVAKYLNNTDMQREYFSIDDNRENPIYLPESEISVPMDTMTGEDSEVDTMKNILFNNPQLVKQNSTSTGQAFYNIDNRLLQTLKNEKLMVFEKVQSEESQSMLRQEIIKHSLNDINDHNGWTDETYNLFNINSRDNTIDYRLYKNGYPVLHDNLKGSNGLGLISQQWRNQDLIVYKRPLIRLNSPLETQQITLPSGRDVLSYIEKSRDGLSSYFIDDIKIGYIMKVTGNNSLVITIEPSWFIKEGEDWEPLTIGGNE</sequence>
<feature type="domain" description="Regulatory protein YycH" evidence="1">
    <location>
        <begin position="5"/>
        <end position="440"/>
    </location>
</feature>
<dbReference type="CDD" id="cd15787">
    <property type="entry name" value="YycH_N"/>
    <property type="match status" value="1"/>
</dbReference>
<reference evidence="3" key="1">
    <citation type="journal article" date="2019" name="Int. J. Syst. Evol. Microbiol.">
        <title>The Global Catalogue of Microorganisms (GCM) 10K type strain sequencing project: providing services to taxonomists for standard genome sequencing and annotation.</title>
        <authorList>
            <consortium name="The Broad Institute Genomics Platform"/>
            <consortium name="The Broad Institute Genome Sequencing Center for Infectious Disease"/>
            <person name="Wu L."/>
            <person name="Ma J."/>
        </authorList>
    </citation>
    <scope>NUCLEOTIDE SEQUENCE [LARGE SCALE GENOMIC DNA]</scope>
    <source>
        <strain evidence="3">CGMCC 1.15353</strain>
    </source>
</reference>
<evidence type="ECO:0000313" key="3">
    <source>
        <dbReference type="Proteomes" id="UP000642571"/>
    </source>
</evidence>
<protein>
    <recommendedName>
        <fullName evidence="1">Regulatory protein YycH domain-containing protein</fullName>
    </recommendedName>
</protein>
<evidence type="ECO:0000259" key="1">
    <source>
        <dbReference type="Pfam" id="PF07435"/>
    </source>
</evidence>
<dbReference type="RefSeq" id="WP_188651009.1">
    <property type="nucleotide sequence ID" value="NZ_BMIN01000002.1"/>
</dbReference>
<proteinExistence type="predicted"/>
<comment type="caution">
    <text evidence="2">The sequence shown here is derived from an EMBL/GenBank/DDBJ whole genome shotgun (WGS) entry which is preliminary data.</text>
</comment>
<dbReference type="Gene3D" id="3.30.310.160">
    <property type="entry name" value="YycH protein, domain 2"/>
    <property type="match status" value="1"/>
</dbReference>
<gene>
    <name evidence="2" type="ORF">GCM10011389_07360</name>
</gene>
<organism evidence="2 3">
    <name type="scientific">Pontibacillus salipaludis</name>
    <dbReference type="NCBI Taxonomy" id="1697394"/>
    <lineage>
        <taxon>Bacteria</taxon>
        <taxon>Bacillati</taxon>
        <taxon>Bacillota</taxon>
        <taxon>Bacilli</taxon>
        <taxon>Bacillales</taxon>
        <taxon>Bacillaceae</taxon>
        <taxon>Pontibacillus</taxon>
    </lineage>
</organism>
<keyword evidence="3" id="KW-1185">Reference proteome</keyword>